<evidence type="ECO:0000256" key="3">
    <source>
        <dbReference type="ARBA" id="ARBA00012856"/>
    </source>
</evidence>
<dbReference type="AlphaFoldDB" id="Q6ARI5"/>
<dbReference type="PANTHER" id="PTHR48069">
    <property type="entry name" value="DIHYDROFOLATE REDUCTASE"/>
    <property type="match status" value="1"/>
</dbReference>
<proteinExistence type="inferred from homology"/>
<dbReference type="GO" id="GO:0046654">
    <property type="term" value="P:tetrahydrofolate biosynthetic process"/>
    <property type="evidence" value="ECO:0007669"/>
    <property type="project" value="UniProtKB-UniPathway"/>
</dbReference>
<dbReference type="STRING" id="177439.DP0311"/>
<dbReference type="UniPathway" id="UPA00077">
    <property type="reaction ID" value="UER00158"/>
</dbReference>
<accession>Q6ARI5</accession>
<dbReference type="eggNOG" id="COG0262">
    <property type="taxonomic scope" value="Bacteria"/>
</dbReference>
<dbReference type="HOGENOM" id="CLU_043966_5_2_7"/>
<evidence type="ECO:0000256" key="2">
    <source>
        <dbReference type="ARBA" id="ARBA00009539"/>
    </source>
</evidence>
<dbReference type="GO" id="GO:0005829">
    <property type="term" value="C:cytosol"/>
    <property type="evidence" value="ECO:0007669"/>
    <property type="project" value="TreeGrafter"/>
</dbReference>
<dbReference type="NCBIfam" id="NF000330">
    <property type="entry name" value="trim_DfrA1_like"/>
    <property type="match status" value="1"/>
</dbReference>
<dbReference type="InterPro" id="IPR024072">
    <property type="entry name" value="DHFR-like_dom_sf"/>
</dbReference>
<dbReference type="SUPFAM" id="SSF53597">
    <property type="entry name" value="Dihydrofolate reductase-like"/>
    <property type="match status" value="1"/>
</dbReference>
<evidence type="ECO:0000256" key="7">
    <source>
        <dbReference type="ARBA" id="ARBA00025067"/>
    </source>
</evidence>
<feature type="domain" description="DHFR" evidence="9">
    <location>
        <begin position="2"/>
        <end position="156"/>
    </location>
</feature>
<dbReference type="InterPro" id="IPR017925">
    <property type="entry name" value="DHFR_CS"/>
</dbReference>
<dbReference type="Proteomes" id="UP000000602">
    <property type="component" value="Chromosome"/>
</dbReference>
<dbReference type="GO" id="GO:0046655">
    <property type="term" value="P:folic acid metabolic process"/>
    <property type="evidence" value="ECO:0007669"/>
    <property type="project" value="TreeGrafter"/>
</dbReference>
<sequence length="157" mass="17788">MKISLMAAKSENGVIGKGADIPWMVKGEQLLFKAITFNQWLLVGRKTFDSMGVLPNRKYAVITRSGLLSQNDNVLVFPSIEDALRELAQQTEHIIVAGGGEIFKAMINRADTLHLSTVHQNIDGDITFPQVPKDFKLVFEQYFESNINYTYQIWQRP</sequence>
<dbReference type="OrthoDB" id="9804315at2"/>
<dbReference type="PROSITE" id="PS51330">
    <property type="entry name" value="DHFR_2"/>
    <property type="match status" value="1"/>
</dbReference>
<evidence type="ECO:0000256" key="4">
    <source>
        <dbReference type="ARBA" id="ARBA00022563"/>
    </source>
</evidence>
<dbReference type="EC" id="1.5.1.3" evidence="3"/>
<dbReference type="PRINTS" id="PR00070">
    <property type="entry name" value="DHFR"/>
</dbReference>
<dbReference type="InterPro" id="IPR001796">
    <property type="entry name" value="DHFR_dom"/>
</dbReference>
<dbReference type="Pfam" id="PF00186">
    <property type="entry name" value="DHFR_1"/>
    <property type="match status" value="1"/>
</dbReference>
<keyword evidence="4" id="KW-0554">One-carbon metabolism</keyword>
<dbReference type="Gene3D" id="3.40.430.10">
    <property type="entry name" value="Dihydrofolate Reductase, subunit A"/>
    <property type="match status" value="1"/>
</dbReference>
<comment type="pathway">
    <text evidence="1">Cofactor biosynthesis; tetrahydrofolate biosynthesis; 5,6,7,8-tetrahydrofolate from 7,8-dihydrofolate: step 1/1.</text>
</comment>
<dbReference type="GO" id="GO:0050661">
    <property type="term" value="F:NADP binding"/>
    <property type="evidence" value="ECO:0007669"/>
    <property type="project" value="InterPro"/>
</dbReference>
<reference evidence="11" key="1">
    <citation type="journal article" date="2004" name="Environ. Microbiol.">
        <title>The genome of Desulfotalea psychrophila, a sulfate-reducing bacterium from permanently cold Arctic sediments.</title>
        <authorList>
            <person name="Rabus R."/>
            <person name="Ruepp A."/>
            <person name="Frickey T."/>
            <person name="Rattei T."/>
            <person name="Fartmann B."/>
            <person name="Stark M."/>
            <person name="Bauer M."/>
            <person name="Zibat A."/>
            <person name="Lombardot T."/>
            <person name="Becker I."/>
            <person name="Amann J."/>
            <person name="Gellner K."/>
            <person name="Teeling H."/>
            <person name="Leuschner W.D."/>
            <person name="Gloeckner F.-O."/>
            <person name="Lupas A.N."/>
            <person name="Amann R."/>
            <person name="Klenk H.-P."/>
        </authorList>
    </citation>
    <scope>NUCLEOTIDE SEQUENCE [LARGE SCALE GENOMIC DNA]</scope>
    <source>
        <strain evidence="11">DSM 12343 / LSv54</strain>
    </source>
</reference>
<keyword evidence="11" id="KW-1185">Reference proteome</keyword>
<evidence type="ECO:0000313" key="11">
    <source>
        <dbReference type="Proteomes" id="UP000000602"/>
    </source>
</evidence>
<evidence type="ECO:0000256" key="6">
    <source>
        <dbReference type="ARBA" id="ARBA00023002"/>
    </source>
</evidence>
<evidence type="ECO:0000256" key="1">
    <source>
        <dbReference type="ARBA" id="ARBA00004903"/>
    </source>
</evidence>
<evidence type="ECO:0000313" key="10">
    <source>
        <dbReference type="EMBL" id="CAG35040.1"/>
    </source>
</evidence>
<dbReference type="CDD" id="cd00209">
    <property type="entry name" value="DHFR"/>
    <property type="match status" value="1"/>
</dbReference>
<dbReference type="RefSeq" id="WP_011187556.1">
    <property type="nucleotide sequence ID" value="NC_006138.1"/>
</dbReference>
<dbReference type="PANTHER" id="PTHR48069:SF3">
    <property type="entry name" value="DIHYDROFOLATE REDUCTASE"/>
    <property type="match status" value="1"/>
</dbReference>
<name>Q6ARI5_DESPS</name>
<evidence type="ECO:0000256" key="8">
    <source>
        <dbReference type="RuleBase" id="RU004474"/>
    </source>
</evidence>
<dbReference type="InterPro" id="IPR012259">
    <property type="entry name" value="DHFR"/>
</dbReference>
<dbReference type="EMBL" id="CR522870">
    <property type="protein sequence ID" value="CAG35040.1"/>
    <property type="molecule type" value="Genomic_DNA"/>
</dbReference>
<dbReference type="GO" id="GO:0004146">
    <property type="term" value="F:dihydrofolate reductase activity"/>
    <property type="evidence" value="ECO:0007669"/>
    <property type="project" value="UniProtKB-EC"/>
</dbReference>
<keyword evidence="6" id="KW-0560">Oxidoreductase</keyword>
<comment type="similarity">
    <text evidence="2 8">Belongs to the dihydrofolate reductase family.</text>
</comment>
<dbReference type="GO" id="GO:0006730">
    <property type="term" value="P:one-carbon metabolic process"/>
    <property type="evidence" value="ECO:0007669"/>
    <property type="project" value="UniProtKB-KW"/>
</dbReference>
<dbReference type="GO" id="GO:0046452">
    <property type="term" value="P:dihydrofolate metabolic process"/>
    <property type="evidence" value="ECO:0007669"/>
    <property type="project" value="TreeGrafter"/>
</dbReference>
<keyword evidence="5" id="KW-0521">NADP</keyword>
<protein>
    <recommendedName>
        <fullName evidence="3">dihydrofolate reductase</fullName>
        <ecNumber evidence="3">1.5.1.3</ecNumber>
    </recommendedName>
</protein>
<dbReference type="KEGG" id="dps:DP0311"/>
<organism evidence="10 11">
    <name type="scientific">Desulfotalea psychrophila (strain LSv54 / DSM 12343)</name>
    <dbReference type="NCBI Taxonomy" id="177439"/>
    <lineage>
        <taxon>Bacteria</taxon>
        <taxon>Pseudomonadati</taxon>
        <taxon>Thermodesulfobacteriota</taxon>
        <taxon>Desulfobulbia</taxon>
        <taxon>Desulfobulbales</taxon>
        <taxon>Desulfocapsaceae</taxon>
        <taxon>Desulfotalea</taxon>
    </lineage>
</organism>
<evidence type="ECO:0000259" key="9">
    <source>
        <dbReference type="PROSITE" id="PS51330"/>
    </source>
</evidence>
<dbReference type="PROSITE" id="PS00075">
    <property type="entry name" value="DHFR_1"/>
    <property type="match status" value="1"/>
</dbReference>
<comment type="function">
    <text evidence="7">Key enzyme in folate metabolism. Catalyzes an essential reaction for de novo glycine and purine synthesis, and for DNA precursor synthesis.</text>
</comment>
<gene>
    <name evidence="10" type="ordered locus">DP0311</name>
</gene>
<evidence type="ECO:0000256" key="5">
    <source>
        <dbReference type="ARBA" id="ARBA00022857"/>
    </source>
</evidence>